<dbReference type="EMBL" id="LDJR01000031">
    <property type="protein sequence ID" value="OAK73527.1"/>
    <property type="molecule type" value="Genomic_DNA"/>
</dbReference>
<gene>
    <name evidence="4" type="ORF">ABB05_06760</name>
</gene>
<evidence type="ECO:0000256" key="2">
    <source>
        <dbReference type="ARBA" id="ARBA00023163"/>
    </source>
</evidence>
<dbReference type="GO" id="GO:0003700">
    <property type="term" value="F:DNA-binding transcription factor activity"/>
    <property type="evidence" value="ECO:0007669"/>
    <property type="project" value="InterPro"/>
</dbReference>
<dbReference type="Proteomes" id="UP000077881">
    <property type="component" value="Unassembled WGS sequence"/>
</dbReference>
<dbReference type="PATRIC" id="fig|217031.6.peg.1464"/>
<name>A0A178A023_9BACI</name>
<keyword evidence="1" id="KW-0805">Transcription regulation</keyword>
<protein>
    <submittedName>
        <fullName evidence="4">DeoR family transcriptional regulator</fullName>
    </submittedName>
</protein>
<dbReference type="PANTHER" id="PTHR41247">
    <property type="entry name" value="HTH-TYPE TRANSCRIPTIONAL REPRESSOR YCNK"/>
    <property type="match status" value="1"/>
</dbReference>
<dbReference type="STRING" id="217031.ABB05_06760"/>
<evidence type="ECO:0000313" key="4">
    <source>
        <dbReference type="EMBL" id="OAK73527.1"/>
    </source>
</evidence>
<dbReference type="AlphaFoldDB" id="A0A178A023"/>
<keyword evidence="2" id="KW-0804">Transcription</keyword>
<dbReference type="InterPro" id="IPR036390">
    <property type="entry name" value="WH_DNA-bd_sf"/>
</dbReference>
<organism evidence="4 5">
    <name type="scientific">Lederbergia galactosidilytica</name>
    <dbReference type="NCBI Taxonomy" id="217031"/>
    <lineage>
        <taxon>Bacteria</taxon>
        <taxon>Bacillati</taxon>
        <taxon>Bacillota</taxon>
        <taxon>Bacilli</taxon>
        <taxon>Bacillales</taxon>
        <taxon>Bacillaceae</taxon>
        <taxon>Lederbergia</taxon>
    </lineage>
</organism>
<proteinExistence type="predicted"/>
<dbReference type="SMART" id="SM00420">
    <property type="entry name" value="HTH_DEOR"/>
    <property type="match status" value="1"/>
</dbReference>
<reference evidence="4 5" key="1">
    <citation type="submission" date="2015-05" db="EMBL/GenBank/DDBJ databases">
        <title>Comparison of genome.</title>
        <authorList>
            <person name="Zheng Z."/>
            <person name="Sun M."/>
        </authorList>
    </citation>
    <scope>NUCLEOTIDE SEQUENCE [LARGE SCALE GENOMIC DNA]</scope>
    <source>
        <strain evidence="4 5">G25-74</strain>
    </source>
</reference>
<sequence length="192" mass="21937">MLPIERQQQILTWLEEERSLRIADISKRFNVSEMTVYRDIKPLLDQKKVLKTSKGISILPKQSISLDVCTYCLKPAKSRFSVQLIRFDQEIETTCCAHCGLLRYKDIAKEVSQVICHDFLKDTTISAKMATFMLGTNLNLNCCEPQVLVFESYQEATQFQKGFGGELYPFAEAVVAIDKKMNGTICQHSKLK</sequence>
<dbReference type="SUPFAM" id="SSF160387">
    <property type="entry name" value="NosL/MerB-like"/>
    <property type="match status" value="1"/>
</dbReference>
<evidence type="ECO:0000259" key="3">
    <source>
        <dbReference type="PROSITE" id="PS51000"/>
    </source>
</evidence>
<accession>A0A178A023</accession>
<dbReference type="InterPro" id="IPR001034">
    <property type="entry name" value="DeoR_HTH"/>
</dbReference>
<evidence type="ECO:0000256" key="1">
    <source>
        <dbReference type="ARBA" id="ARBA00023015"/>
    </source>
</evidence>
<feature type="domain" description="HTH deoR-type" evidence="3">
    <location>
        <begin position="3"/>
        <end position="58"/>
    </location>
</feature>
<dbReference type="RefSeq" id="WP_057987122.1">
    <property type="nucleotide sequence ID" value="NZ_JAGGKH010000017.1"/>
</dbReference>
<keyword evidence="5" id="KW-1185">Reference proteome</keyword>
<dbReference type="OrthoDB" id="9797223at2"/>
<evidence type="ECO:0000313" key="5">
    <source>
        <dbReference type="Proteomes" id="UP000077881"/>
    </source>
</evidence>
<dbReference type="PANTHER" id="PTHR41247:SF1">
    <property type="entry name" value="HTH-TYPE TRANSCRIPTIONAL REPRESSOR YCNK"/>
    <property type="match status" value="1"/>
</dbReference>
<dbReference type="Pfam" id="PF08220">
    <property type="entry name" value="HTH_DeoR"/>
    <property type="match status" value="1"/>
</dbReference>
<comment type="caution">
    <text evidence="4">The sequence shown here is derived from an EMBL/GenBank/DDBJ whole genome shotgun (WGS) entry which is preliminary data.</text>
</comment>
<dbReference type="SUPFAM" id="SSF46785">
    <property type="entry name" value="Winged helix' DNA-binding domain"/>
    <property type="match status" value="1"/>
</dbReference>
<dbReference type="PROSITE" id="PS51000">
    <property type="entry name" value="HTH_DEOR_2"/>
    <property type="match status" value="1"/>
</dbReference>
<dbReference type="InterPro" id="IPR008719">
    <property type="entry name" value="N2O_reductase_NosL"/>
</dbReference>
<dbReference type="InterPro" id="IPR036388">
    <property type="entry name" value="WH-like_DNA-bd_sf"/>
</dbReference>
<dbReference type="Gene3D" id="1.10.10.10">
    <property type="entry name" value="Winged helix-like DNA-binding domain superfamily/Winged helix DNA-binding domain"/>
    <property type="match status" value="1"/>
</dbReference>